<gene>
    <name evidence="3" type="ORF">M408DRAFT_326582</name>
</gene>
<organism evidence="3 4">
    <name type="scientific">Serendipita vermifera MAFF 305830</name>
    <dbReference type="NCBI Taxonomy" id="933852"/>
    <lineage>
        <taxon>Eukaryota</taxon>
        <taxon>Fungi</taxon>
        <taxon>Dikarya</taxon>
        <taxon>Basidiomycota</taxon>
        <taxon>Agaricomycotina</taxon>
        <taxon>Agaricomycetes</taxon>
        <taxon>Sebacinales</taxon>
        <taxon>Serendipitaceae</taxon>
        <taxon>Serendipita</taxon>
    </lineage>
</organism>
<evidence type="ECO:0000313" key="4">
    <source>
        <dbReference type="Proteomes" id="UP000054097"/>
    </source>
</evidence>
<evidence type="ECO:0008006" key="5">
    <source>
        <dbReference type="Google" id="ProtNLM"/>
    </source>
</evidence>
<dbReference type="OrthoDB" id="191979at2759"/>
<dbReference type="InterPro" id="IPR036291">
    <property type="entry name" value="NAD(P)-bd_dom_sf"/>
</dbReference>
<evidence type="ECO:0000256" key="1">
    <source>
        <dbReference type="ARBA" id="ARBA00023002"/>
    </source>
</evidence>
<keyword evidence="4" id="KW-1185">Reference proteome</keyword>
<keyword evidence="2" id="KW-0472">Membrane</keyword>
<dbReference type="STRING" id="933852.A0A0C3BLB6"/>
<evidence type="ECO:0000256" key="2">
    <source>
        <dbReference type="SAM" id="Phobius"/>
    </source>
</evidence>
<proteinExistence type="predicted"/>
<dbReference type="Gene3D" id="3.40.50.720">
    <property type="entry name" value="NAD(P)-binding Rossmann-like Domain"/>
    <property type="match status" value="1"/>
</dbReference>
<evidence type="ECO:0000313" key="3">
    <source>
        <dbReference type="EMBL" id="KIM32864.1"/>
    </source>
</evidence>
<feature type="transmembrane region" description="Helical" evidence="2">
    <location>
        <begin position="319"/>
        <end position="339"/>
    </location>
</feature>
<accession>A0A0C3BLB6</accession>
<protein>
    <recommendedName>
        <fullName evidence="5">Ketoreductase (KR) domain-containing protein</fullName>
    </recommendedName>
</protein>
<sequence>MAIHIIAGIVSKTVSSQYYIPFVVGLLAFYYVRGWTSGKKTDRERDLHGRTVLLTGASTAIGITLIPELARRGAQIIAVVPDLSDPAILSLMDLVRVTTNNELVFAEQCDLTSPKAITDFCAQLVKSSGGGLESDPPRIDAVIFAHEYTHIGAFRGSKAEKEKESAIRLQGRLASFFFTTLLLPVFLTAPQDRDIRFINLVSPFYGAAIPSYDPKAAQDETPTTSIWIEEGRRSLKTILFTRHFQRILDALPSTSVQTRMINLDGYSSPATVKVNNVDNQPEAVAAKRPSNIIVTAVSPGISRWDTIAPFMRADRNSPFYSFFGTLCYFAIIPLLYLIAKSSDAAVQSVLHALFLPSSIKVAPTPQLPPGSAAVASETKIKPEYVRGGALYAECEPVHFPAASEQHFGGEEGGQRVWEHLERELAKWRKTEDVLPADGKEGSKR</sequence>
<dbReference type="PANTHER" id="PTHR43157:SF31">
    <property type="entry name" value="PHOSPHATIDYLINOSITOL-GLYCAN BIOSYNTHESIS CLASS F PROTEIN"/>
    <property type="match status" value="1"/>
</dbReference>
<keyword evidence="2" id="KW-0812">Transmembrane</keyword>
<dbReference type="Proteomes" id="UP000054097">
    <property type="component" value="Unassembled WGS sequence"/>
</dbReference>
<reference evidence="4" key="2">
    <citation type="submission" date="2015-01" db="EMBL/GenBank/DDBJ databases">
        <title>Evolutionary Origins and Diversification of the Mycorrhizal Mutualists.</title>
        <authorList>
            <consortium name="DOE Joint Genome Institute"/>
            <consortium name="Mycorrhizal Genomics Consortium"/>
            <person name="Kohler A."/>
            <person name="Kuo A."/>
            <person name="Nagy L.G."/>
            <person name="Floudas D."/>
            <person name="Copeland A."/>
            <person name="Barry K.W."/>
            <person name="Cichocki N."/>
            <person name="Veneault-Fourrey C."/>
            <person name="LaButti K."/>
            <person name="Lindquist E.A."/>
            <person name="Lipzen A."/>
            <person name="Lundell T."/>
            <person name="Morin E."/>
            <person name="Murat C."/>
            <person name="Riley R."/>
            <person name="Ohm R."/>
            <person name="Sun H."/>
            <person name="Tunlid A."/>
            <person name="Henrissat B."/>
            <person name="Grigoriev I.V."/>
            <person name="Hibbett D.S."/>
            <person name="Martin F."/>
        </authorList>
    </citation>
    <scope>NUCLEOTIDE SEQUENCE [LARGE SCALE GENOMIC DNA]</scope>
    <source>
        <strain evidence="4">MAFF 305830</strain>
    </source>
</reference>
<dbReference type="AlphaFoldDB" id="A0A0C3BLB6"/>
<keyword evidence="1" id="KW-0560">Oxidoreductase</keyword>
<keyword evidence="2" id="KW-1133">Transmembrane helix</keyword>
<dbReference type="SUPFAM" id="SSF51735">
    <property type="entry name" value="NAD(P)-binding Rossmann-fold domains"/>
    <property type="match status" value="1"/>
</dbReference>
<dbReference type="HOGENOM" id="CLU_044761_0_0_1"/>
<reference evidence="3 4" key="1">
    <citation type="submission" date="2014-04" db="EMBL/GenBank/DDBJ databases">
        <authorList>
            <consortium name="DOE Joint Genome Institute"/>
            <person name="Kuo A."/>
            <person name="Zuccaro A."/>
            <person name="Kohler A."/>
            <person name="Nagy L.G."/>
            <person name="Floudas D."/>
            <person name="Copeland A."/>
            <person name="Barry K.W."/>
            <person name="Cichocki N."/>
            <person name="Veneault-Fourrey C."/>
            <person name="LaButti K."/>
            <person name="Lindquist E.A."/>
            <person name="Lipzen A."/>
            <person name="Lundell T."/>
            <person name="Morin E."/>
            <person name="Murat C."/>
            <person name="Sun H."/>
            <person name="Tunlid A."/>
            <person name="Henrissat B."/>
            <person name="Grigoriev I.V."/>
            <person name="Hibbett D.S."/>
            <person name="Martin F."/>
            <person name="Nordberg H.P."/>
            <person name="Cantor M.N."/>
            <person name="Hua S.X."/>
        </authorList>
    </citation>
    <scope>NUCLEOTIDE SEQUENCE [LARGE SCALE GENOMIC DNA]</scope>
    <source>
        <strain evidence="3 4">MAFF 305830</strain>
    </source>
</reference>
<dbReference type="GO" id="GO:0016491">
    <property type="term" value="F:oxidoreductase activity"/>
    <property type="evidence" value="ECO:0007669"/>
    <property type="project" value="UniProtKB-KW"/>
</dbReference>
<feature type="transmembrane region" description="Helical" evidence="2">
    <location>
        <begin position="18"/>
        <end position="36"/>
    </location>
</feature>
<name>A0A0C3BLB6_SERVB</name>
<dbReference type="PANTHER" id="PTHR43157">
    <property type="entry name" value="PHOSPHATIDYLINOSITOL-GLYCAN BIOSYNTHESIS CLASS F PROTEIN-RELATED"/>
    <property type="match status" value="1"/>
</dbReference>
<dbReference type="EMBL" id="KN824279">
    <property type="protein sequence ID" value="KIM32864.1"/>
    <property type="molecule type" value="Genomic_DNA"/>
</dbReference>